<dbReference type="GO" id="GO:0005524">
    <property type="term" value="F:ATP binding"/>
    <property type="evidence" value="ECO:0007669"/>
    <property type="project" value="UniProtKB-KW"/>
</dbReference>
<dbReference type="CDD" id="cd02038">
    <property type="entry name" value="FlhG-like"/>
    <property type="match status" value="1"/>
</dbReference>
<dbReference type="Proteomes" id="UP000602050">
    <property type="component" value="Unassembled WGS sequence"/>
</dbReference>
<dbReference type="PANTHER" id="PTHR43384:SF4">
    <property type="entry name" value="CELLULOSE BIOSYNTHESIS PROTEIN BCSQ-RELATED"/>
    <property type="match status" value="1"/>
</dbReference>
<gene>
    <name evidence="3" type="primary">ylxH</name>
    <name evidence="3" type="ORF">GCM10010978_03770</name>
</gene>
<dbReference type="RefSeq" id="WP_188390677.1">
    <property type="nucleotide sequence ID" value="NZ_BMEV01000004.1"/>
</dbReference>
<dbReference type="GO" id="GO:0016887">
    <property type="term" value="F:ATP hydrolysis activity"/>
    <property type="evidence" value="ECO:0007669"/>
    <property type="project" value="TreeGrafter"/>
</dbReference>
<evidence type="ECO:0000313" key="4">
    <source>
        <dbReference type="Proteomes" id="UP000602050"/>
    </source>
</evidence>
<dbReference type="SUPFAM" id="SSF52540">
    <property type="entry name" value="P-loop containing nucleoside triphosphate hydrolases"/>
    <property type="match status" value="1"/>
</dbReference>
<dbReference type="AlphaFoldDB" id="A0A8J2ZPQ0"/>
<dbReference type="GO" id="GO:0005829">
    <property type="term" value="C:cytosol"/>
    <property type="evidence" value="ECO:0007669"/>
    <property type="project" value="TreeGrafter"/>
</dbReference>
<dbReference type="InterPro" id="IPR033756">
    <property type="entry name" value="YlxH/NBP35"/>
</dbReference>
<dbReference type="Gene3D" id="3.40.50.300">
    <property type="entry name" value="P-loop containing nucleotide triphosphate hydrolases"/>
    <property type="match status" value="1"/>
</dbReference>
<sequence>MHHDQASYLRWQMDRRNGARQAKTICVVSGKGGVGKTNFAVNFALELTKQKKRVLVFDLDVGMGNVDLLLGRNAKKTIIDMFRPGESIHDIIEIGPHQLHYIAGGSGLNELFKMDSARKDYFLKQMEEVTFRFDYIIFDIGAGIHADSLFFILAADECIVITTPEPTSITDAYSVIKHILQQNTSIPIRFVLNRAVTKKHGEKVVKQFQQVVKKFLQIDIRCIGMLPDDKTVSQSVMRQVPFTIAAEKSSAAKAVKEIASAFVADAKEYDKSRTASFIQRLKRFFSEE</sequence>
<accession>A0A8J2ZPQ0</accession>
<keyword evidence="1" id="KW-0547">Nucleotide-binding</keyword>
<reference evidence="3" key="1">
    <citation type="journal article" date="2014" name="Int. J. Syst. Evol. Microbiol.">
        <title>Complete genome sequence of Corynebacterium casei LMG S-19264T (=DSM 44701T), isolated from a smear-ripened cheese.</title>
        <authorList>
            <consortium name="US DOE Joint Genome Institute (JGI-PGF)"/>
            <person name="Walter F."/>
            <person name="Albersmeier A."/>
            <person name="Kalinowski J."/>
            <person name="Ruckert C."/>
        </authorList>
    </citation>
    <scope>NUCLEOTIDE SEQUENCE</scope>
    <source>
        <strain evidence="3">CGMCC 1.12360</strain>
    </source>
</reference>
<dbReference type="Pfam" id="PF10609">
    <property type="entry name" value="ParA"/>
    <property type="match status" value="1"/>
</dbReference>
<evidence type="ECO:0000256" key="2">
    <source>
        <dbReference type="ARBA" id="ARBA00022840"/>
    </source>
</evidence>
<reference evidence="3" key="2">
    <citation type="submission" date="2020-09" db="EMBL/GenBank/DDBJ databases">
        <authorList>
            <person name="Sun Q."/>
            <person name="Zhou Y."/>
        </authorList>
    </citation>
    <scope>NUCLEOTIDE SEQUENCE</scope>
    <source>
        <strain evidence="3">CGMCC 1.12360</strain>
    </source>
</reference>
<dbReference type="GO" id="GO:0051782">
    <property type="term" value="P:negative regulation of cell division"/>
    <property type="evidence" value="ECO:0007669"/>
    <property type="project" value="TreeGrafter"/>
</dbReference>
<proteinExistence type="predicted"/>
<dbReference type="EMBL" id="BMEV01000004">
    <property type="protein sequence ID" value="GGH69639.1"/>
    <property type="molecule type" value="Genomic_DNA"/>
</dbReference>
<evidence type="ECO:0000256" key="1">
    <source>
        <dbReference type="ARBA" id="ARBA00022741"/>
    </source>
</evidence>
<dbReference type="GO" id="GO:0009898">
    <property type="term" value="C:cytoplasmic side of plasma membrane"/>
    <property type="evidence" value="ECO:0007669"/>
    <property type="project" value="TreeGrafter"/>
</dbReference>
<dbReference type="InterPro" id="IPR027417">
    <property type="entry name" value="P-loop_NTPase"/>
</dbReference>
<name>A0A8J2ZPQ0_9BACI</name>
<organism evidence="3 4">
    <name type="scientific">Compostibacillus humi</name>
    <dbReference type="NCBI Taxonomy" id="1245525"/>
    <lineage>
        <taxon>Bacteria</taxon>
        <taxon>Bacillati</taxon>
        <taxon>Bacillota</taxon>
        <taxon>Bacilli</taxon>
        <taxon>Bacillales</taxon>
        <taxon>Bacillaceae</taxon>
        <taxon>Compostibacillus</taxon>
    </lineage>
</organism>
<dbReference type="PANTHER" id="PTHR43384">
    <property type="entry name" value="SEPTUM SITE-DETERMINING PROTEIN MIND HOMOLOG, CHLOROPLASTIC-RELATED"/>
    <property type="match status" value="1"/>
</dbReference>
<dbReference type="InterPro" id="IPR033875">
    <property type="entry name" value="FlhG"/>
</dbReference>
<dbReference type="PIRSF" id="PIRSF003092">
    <property type="entry name" value="MinD"/>
    <property type="match status" value="1"/>
</dbReference>
<keyword evidence="4" id="KW-1185">Reference proteome</keyword>
<protein>
    <submittedName>
        <fullName evidence="3">Flagellum site-determining protein YlxH</fullName>
    </submittedName>
</protein>
<comment type="caution">
    <text evidence="3">The sequence shown here is derived from an EMBL/GenBank/DDBJ whole genome shotgun (WGS) entry which is preliminary data.</text>
</comment>
<dbReference type="InterPro" id="IPR050625">
    <property type="entry name" value="ParA/MinD_ATPase"/>
</dbReference>
<keyword evidence="2" id="KW-0067">ATP-binding</keyword>
<evidence type="ECO:0000313" key="3">
    <source>
        <dbReference type="EMBL" id="GGH69639.1"/>
    </source>
</evidence>
<dbReference type="InterPro" id="IPR025501">
    <property type="entry name" value="MinD_FleN"/>
</dbReference>